<dbReference type="RefSeq" id="XP_033397363.1">
    <property type="nucleotide sequence ID" value="XM_033543814.1"/>
</dbReference>
<organism evidence="2 3">
    <name type="scientific">Aplosporella prunicola CBS 121167</name>
    <dbReference type="NCBI Taxonomy" id="1176127"/>
    <lineage>
        <taxon>Eukaryota</taxon>
        <taxon>Fungi</taxon>
        <taxon>Dikarya</taxon>
        <taxon>Ascomycota</taxon>
        <taxon>Pezizomycotina</taxon>
        <taxon>Dothideomycetes</taxon>
        <taxon>Dothideomycetes incertae sedis</taxon>
        <taxon>Botryosphaeriales</taxon>
        <taxon>Aplosporellaceae</taxon>
        <taxon>Aplosporella</taxon>
    </lineage>
</organism>
<evidence type="ECO:0000313" key="2">
    <source>
        <dbReference type="EMBL" id="KAF2141651.1"/>
    </source>
</evidence>
<reference evidence="2" key="1">
    <citation type="journal article" date="2020" name="Stud. Mycol.">
        <title>101 Dothideomycetes genomes: a test case for predicting lifestyles and emergence of pathogens.</title>
        <authorList>
            <person name="Haridas S."/>
            <person name="Albert R."/>
            <person name="Binder M."/>
            <person name="Bloem J."/>
            <person name="Labutti K."/>
            <person name="Salamov A."/>
            <person name="Andreopoulos B."/>
            <person name="Baker S."/>
            <person name="Barry K."/>
            <person name="Bills G."/>
            <person name="Bluhm B."/>
            <person name="Cannon C."/>
            <person name="Castanera R."/>
            <person name="Culley D."/>
            <person name="Daum C."/>
            <person name="Ezra D."/>
            <person name="Gonzalez J."/>
            <person name="Henrissat B."/>
            <person name="Kuo A."/>
            <person name="Liang C."/>
            <person name="Lipzen A."/>
            <person name="Lutzoni F."/>
            <person name="Magnuson J."/>
            <person name="Mondo S."/>
            <person name="Nolan M."/>
            <person name="Ohm R."/>
            <person name="Pangilinan J."/>
            <person name="Park H.-J."/>
            <person name="Ramirez L."/>
            <person name="Alfaro M."/>
            <person name="Sun H."/>
            <person name="Tritt A."/>
            <person name="Yoshinaga Y."/>
            <person name="Zwiers L.-H."/>
            <person name="Turgeon B."/>
            <person name="Goodwin S."/>
            <person name="Spatafora J."/>
            <person name="Crous P."/>
            <person name="Grigoriev I."/>
        </authorList>
    </citation>
    <scope>NUCLEOTIDE SEQUENCE</scope>
    <source>
        <strain evidence="2">CBS 121167</strain>
    </source>
</reference>
<dbReference type="Proteomes" id="UP000799438">
    <property type="component" value="Unassembled WGS sequence"/>
</dbReference>
<proteinExistence type="predicted"/>
<evidence type="ECO:0000313" key="3">
    <source>
        <dbReference type="Proteomes" id="UP000799438"/>
    </source>
</evidence>
<evidence type="ECO:0008006" key="4">
    <source>
        <dbReference type="Google" id="ProtNLM"/>
    </source>
</evidence>
<keyword evidence="1" id="KW-0732">Signal</keyword>
<protein>
    <recommendedName>
        <fullName evidence="4">Secreted protein</fullName>
    </recommendedName>
</protein>
<feature type="chain" id="PRO_5025428531" description="Secreted protein" evidence="1">
    <location>
        <begin position="16"/>
        <end position="129"/>
    </location>
</feature>
<keyword evidence="3" id="KW-1185">Reference proteome</keyword>
<evidence type="ECO:0000256" key="1">
    <source>
        <dbReference type="SAM" id="SignalP"/>
    </source>
</evidence>
<sequence length="129" mass="13806">MTSLTLHVLPRCVSLSLVFSPLSPSLPGSCMQSLLRLPPCPFVAWWSLKTPRHRCGRDCGPFRSLLHASTGGTGPSLRVLTSSHSIRRAVASSTTGSLTPTAFAPAFRPLRLPCLLPPPFAATPCFVLL</sequence>
<dbReference type="AlphaFoldDB" id="A0A6A6BGJ5"/>
<feature type="signal peptide" evidence="1">
    <location>
        <begin position="1"/>
        <end position="15"/>
    </location>
</feature>
<accession>A0A6A6BGJ5</accession>
<dbReference type="GeneID" id="54301311"/>
<name>A0A6A6BGJ5_9PEZI</name>
<gene>
    <name evidence="2" type="ORF">K452DRAFT_31493</name>
</gene>
<dbReference type="EMBL" id="ML995486">
    <property type="protein sequence ID" value="KAF2141651.1"/>
    <property type="molecule type" value="Genomic_DNA"/>
</dbReference>